<evidence type="ECO:0000313" key="2">
    <source>
        <dbReference type="Proteomes" id="UP000664288"/>
    </source>
</evidence>
<protein>
    <submittedName>
        <fullName evidence="1">Uncharacterized protein</fullName>
    </submittedName>
</protein>
<dbReference type="EMBL" id="JAFMPY010000054">
    <property type="protein sequence ID" value="MBO0906568.1"/>
    <property type="molecule type" value="Genomic_DNA"/>
</dbReference>
<gene>
    <name evidence="1" type="ORF">J1C47_23265</name>
</gene>
<name>A0ABS3JA66_9HYPH</name>
<evidence type="ECO:0000313" key="1">
    <source>
        <dbReference type="EMBL" id="MBO0906568.1"/>
    </source>
</evidence>
<reference evidence="1 2" key="1">
    <citation type="submission" date="2021-03" db="EMBL/GenBank/DDBJ databases">
        <title>Whole genome sequence of Jiella sp. MQZ13P-4.</title>
        <authorList>
            <person name="Tuo L."/>
        </authorList>
    </citation>
    <scope>NUCLEOTIDE SEQUENCE [LARGE SCALE GENOMIC DNA]</scope>
    <source>
        <strain evidence="1 2">MQZ13P-4</strain>
    </source>
</reference>
<comment type="caution">
    <text evidence="1">The sequence shown here is derived from an EMBL/GenBank/DDBJ whole genome shotgun (WGS) entry which is preliminary data.</text>
</comment>
<sequence length="99" mass="11047">MTTEDELALAARDAAKADETPVRSLDLDVDAYMSELDDFDMTDAQKRELLQTLWSIMRGFVDLGFEVDVCSVVFGEDYLLPEDDSAGVDSSHPNKPETR</sequence>
<accession>A0ABS3JA66</accession>
<proteinExistence type="predicted"/>
<keyword evidence="2" id="KW-1185">Reference proteome</keyword>
<organism evidence="1 2">
    <name type="scientific">Jiella sonneratiae</name>
    <dbReference type="NCBI Taxonomy" id="2816856"/>
    <lineage>
        <taxon>Bacteria</taxon>
        <taxon>Pseudomonadati</taxon>
        <taxon>Pseudomonadota</taxon>
        <taxon>Alphaproteobacteria</taxon>
        <taxon>Hyphomicrobiales</taxon>
        <taxon>Aurantimonadaceae</taxon>
        <taxon>Jiella</taxon>
    </lineage>
</organism>
<dbReference type="RefSeq" id="WP_207353193.1">
    <property type="nucleotide sequence ID" value="NZ_JAFMPY010000054.1"/>
</dbReference>
<dbReference type="Proteomes" id="UP000664288">
    <property type="component" value="Unassembled WGS sequence"/>
</dbReference>